<dbReference type="WBParaSite" id="sdigi.contig84.g3940.t1">
    <property type="protein sequence ID" value="sdigi.contig84.g3940.t1"/>
    <property type="gene ID" value="sdigi.contig84.g3940"/>
</dbReference>
<organism evidence="1 2">
    <name type="scientific">Setaria digitata</name>
    <dbReference type="NCBI Taxonomy" id="48799"/>
    <lineage>
        <taxon>Eukaryota</taxon>
        <taxon>Metazoa</taxon>
        <taxon>Ecdysozoa</taxon>
        <taxon>Nematoda</taxon>
        <taxon>Chromadorea</taxon>
        <taxon>Rhabditida</taxon>
        <taxon>Spirurina</taxon>
        <taxon>Spiruromorpha</taxon>
        <taxon>Filarioidea</taxon>
        <taxon>Setariidae</taxon>
        <taxon>Setaria</taxon>
    </lineage>
</organism>
<dbReference type="AlphaFoldDB" id="A0A915Q3E0"/>
<proteinExistence type="predicted"/>
<sequence length="522" mass="59899">MQHQQMRATSDANVTVIHVSGSNCSSRTRLIRLHSWHRNSKKPSSGLKRRRLMQCVDCSRKLNEKKCQKEARFCEKCFKSKKYADDCLRVVCLECCVNRHNGHKLITLNELECEHHNLVRDLRTLQQSIQKTCRWMESSLKVLSERSTMPSTDYDVLCKAKQDLQNECEADMRFAFSVLENHGTTPLPPTALRRMRQHQYHNNARMHKLLHFIEKCNQSESECYNRSIKLNTSMSLFSLDRQMRIAVCSSASDSRSVAETVRAVLTIAFDSASSHHEDGNRNGNGKAIVEEAIKVLNRKTSTKAVRRAALLCCAKHLRESIDETTSKQSVLLYIDAYLHIFYQLNFLVTRFPSHEDIQDTTVVTRWDIWKLVQVVYSDLMKCAAKHWHSEESERVDLVDDLAFLCLLYSDICDEATITICMIEAARARAAATAAAAATGAICFSTANDTSKKLGQVEDYGRLMMNIRLDLIDEHLLECRRVQKLQQLRTSTVKRPQKRIRQSSVKCLCRLLLTCFGRCSRHS</sequence>
<reference evidence="2" key="1">
    <citation type="submission" date="2022-11" db="UniProtKB">
        <authorList>
            <consortium name="WormBaseParasite"/>
        </authorList>
    </citation>
    <scope>IDENTIFICATION</scope>
</reference>
<evidence type="ECO:0000313" key="1">
    <source>
        <dbReference type="Proteomes" id="UP000887581"/>
    </source>
</evidence>
<name>A0A915Q3E0_9BILA</name>
<protein>
    <submittedName>
        <fullName evidence="2">CRC domain-containing protein</fullName>
    </submittedName>
</protein>
<accession>A0A915Q3E0</accession>
<dbReference type="Proteomes" id="UP000887581">
    <property type="component" value="Unplaced"/>
</dbReference>
<evidence type="ECO:0000313" key="2">
    <source>
        <dbReference type="WBParaSite" id="sdigi.contig84.g3940.t1"/>
    </source>
</evidence>
<keyword evidence="1" id="KW-1185">Reference proteome</keyword>